<dbReference type="EMBL" id="JAFBBP010000001">
    <property type="protein sequence ID" value="MBM7489507.1"/>
    <property type="molecule type" value="Genomic_DNA"/>
</dbReference>
<dbReference type="InterPro" id="IPR016181">
    <property type="entry name" value="Acyl_CoA_acyltransferase"/>
</dbReference>
<protein>
    <recommendedName>
        <fullName evidence="2">N-acetyltransferase domain-containing protein</fullName>
    </recommendedName>
</protein>
<gene>
    <name evidence="3" type="ORF">JOD64_000729</name>
</gene>
<evidence type="ECO:0000313" key="4">
    <source>
        <dbReference type="Proteomes" id="UP000764837"/>
    </source>
</evidence>
<dbReference type="Proteomes" id="UP000764837">
    <property type="component" value="Unassembled WGS sequence"/>
</dbReference>
<evidence type="ECO:0000259" key="2">
    <source>
        <dbReference type="PROSITE" id="PS51186"/>
    </source>
</evidence>
<keyword evidence="4" id="KW-1185">Reference proteome</keyword>
<evidence type="ECO:0000313" key="3">
    <source>
        <dbReference type="EMBL" id="MBM7489507.1"/>
    </source>
</evidence>
<feature type="region of interest" description="Disordered" evidence="1">
    <location>
        <begin position="381"/>
        <end position="448"/>
    </location>
</feature>
<feature type="domain" description="N-acetyltransferase" evidence="2">
    <location>
        <begin position="8"/>
        <end position="160"/>
    </location>
</feature>
<evidence type="ECO:0000256" key="1">
    <source>
        <dbReference type="SAM" id="MobiDB-lite"/>
    </source>
</evidence>
<dbReference type="Gene3D" id="3.40.630.30">
    <property type="match status" value="1"/>
</dbReference>
<feature type="compositionally biased region" description="Pro residues" evidence="1">
    <location>
        <begin position="395"/>
        <end position="406"/>
    </location>
</feature>
<accession>A0ABS2LN15</accession>
<organism evidence="3 4">
    <name type="scientific">Micromonospora luteifusca</name>
    <dbReference type="NCBI Taxonomy" id="709860"/>
    <lineage>
        <taxon>Bacteria</taxon>
        <taxon>Bacillati</taxon>
        <taxon>Actinomycetota</taxon>
        <taxon>Actinomycetes</taxon>
        <taxon>Micromonosporales</taxon>
        <taxon>Micromonosporaceae</taxon>
        <taxon>Micromonospora</taxon>
    </lineage>
</organism>
<comment type="caution">
    <text evidence="3">The sequence shown here is derived from an EMBL/GenBank/DDBJ whole genome shotgun (WGS) entry which is preliminary data.</text>
</comment>
<dbReference type="InterPro" id="IPR000182">
    <property type="entry name" value="GNAT_dom"/>
</dbReference>
<name>A0ABS2LN15_9ACTN</name>
<sequence length="512" mass="55074">MRRDNDRYVVRPGRLSDHPALARLHASVQLQSVTGGQPHPGIAAWVDDLLDGHPSAVPDDFLVAEDTVTGRPAASLVGLRQNWSLAGVQLPVAQVELVGTAPEHRGKRLTEHLFAALHHRYALDGVPVQVIEGIPYFYRRLGYDYALAKDGACSMPSFALPGTGQDQSDTRFGAMTVRPATVADADALADIDRRLADGNALVCRRDATVWRYEIAGRRRADIARRVVAVLVHDADVLGYLASGARLSAAGELVVVAAACKPPADWPRAAAAMHAHLGHVGRQYEASAGHPFTAVRPILDPEHPLARLGPPGIPRRPRGWYVHTRDPVELLARLLPLLRERWRVAGLRWHEPALTIDTYGRAARLEFTDGELSAVTALRGAVSPATDPGTHAAIPPRGPVSPGPRAPHPARRAGRLAGLPPARPGHRTVPDGGVSPSARAGLAPQLTSGPNRRRIAAAVGGRAVTANIRVCRPRIVPAGDKAPSSVLGRLSEWGGRVERRCRPRAWRLRSLAR</sequence>
<dbReference type="Pfam" id="PF13527">
    <property type="entry name" value="Acetyltransf_9"/>
    <property type="match status" value="1"/>
</dbReference>
<dbReference type="PROSITE" id="PS51186">
    <property type="entry name" value="GNAT"/>
    <property type="match status" value="1"/>
</dbReference>
<dbReference type="SUPFAM" id="SSF55729">
    <property type="entry name" value="Acyl-CoA N-acyltransferases (Nat)"/>
    <property type="match status" value="1"/>
</dbReference>
<reference evidence="3 4" key="1">
    <citation type="submission" date="2021-01" db="EMBL/GenBank/DDBJ databases">
        <title>Sequencing the genomes of 1000 actinobacteria strains.</title>
        <authorList>
            <person name="Klenk H.-P."/>
        </authorList>
    </citation>
    <scope>NUCLEOTIDE SEQUENCE [LARGE SCALE GENOMIC DNA]</scope>
    <source>
        <strain evidence="3 4">DSM 100204</strain>
    </source>
</reference>
<proteinExistence type="predicted"/>